<feature type="compositionally biased region" description="Low complexity" evidence="1">
    <location>
        <begin position="87"/>
        <end position="97"/>
    </location>
</feature>
<evidence type="ECO:0000313" key="3">
    <source>
        <dbReference type="Proteomes" id="UP000314294"/>
    </source>
</evidence>
<keyword evidence="3" id="KW-1185">Reference proteome</keyword>
<evidence type="ECO:0000256" key="1">
    <source>
        <dbReference type="SAM" id="MobiDB-lite"/>
    </source>
</evidence>
<sequence length="184" mass="20047">MEEDESVVEAEQTNLPPSPHLGAGVVLRLRAGSGASVLRLPPTDMSAPPPLRQTEELPSVELLTPRSAPNYPAGSADRVPPENSHQSSPVPSLLSCSPPARLHRNTFFFTIRPSFPPPGSRAKARAWENALPESKLQSRRILTSTHPVTDKCELEPRPPVDTKRKNQSEMERGCLALLKGAKLN</sequence>
<evidence type="ECO:0000313" key="2">
    <source>
        <dbReference type="EMBL" id="TNN75968.1"/>
    </source>
</evidence>
<feature type="region of interest" description="Disordered" evidence="1">
    <location>
        <begin position="139"/>
        <end position="173"/>
    </location>
</feature>
<proteinExistence type="predicted"/>
<feature type="compositionally biased region" description="Basic and acidic residues" evidence="1">
    <location>
        <begin position="148"/>
        <end position="172"/>
    </location>
</feature>
<name>A0A4Z2IDA3_9TELE</name>
<dbReference type="AlphaFoldDB" id="A0A4Z2IDA3"/>
<gene>
    <name evidence="2" type="ORF">EYF80_013731</name>
</gene>
<dbReference type="EMBL" id="SRLO01000097">
    <property type="protein sequence ID" value="TNN75968.1"/>
    <property type="molecule type" value="Genomic_DNA"/>
</dbReference>
<feature type="region of interest" description="Disordered" evidence="1">
    <location>
        <begin position="1"/>
        <end position="22"/>
    </location>
</feature>
<protein>
    <submittedName>
        <fullName evidence="2">Uncharacterized protein</fullName>
    </submittedName>
</protein>
<accession>A0A4Z2IDA3</accession>
<feature type="region of interest" description="Disordered" evidence="1">
    <location>
        <begin position="37"/>
        <end position="97"/>
    </location>
</feature>
<organism evidence="2 3">
    <name type="scientific">Liparis tanakae</name>
    <name type="common">Tanaka's snailfish</name>
    <dbReference type="NCBI Taxonomy" id="230148"/>
    <lineage>
        <taxon>Eukaryota</taxon>
        <taxon>Metazoa</taxon>
        <taxon>Chordata</taxon>
        <taxon>Craniata</taxon>
        <taxon>Vertebrata</taxon>
        <taxon>Euteleostomi</taxon>
        <taxon>Actinopterygii</taxon>
        <taxon>Neopterygii</taxon>
        <taxon>Teleostei</taxon>
        <taxon>Neoteleostei</taxon>
        <taxon>Acanthomorphata</taxon>
        <taxon>Eupercaria</taxon>
        <taxon>Perciformes</taxon>
        <taxon>Cottioidei</taxon>
        <taxon>Cottales</taxon>
        <taxon>Liparidae</taxon>
        <taxon>Liparis</taxon>
    </lineage>
</organism>
<comment type="caution">
    <text evidence="2">The sequence shown here is derived from an EMBL/GenBank/DDBJ whole genome shotgun (WGS) entry which is preliminary data.</text>
</comment>
<dbReference type="Proteomes" id="UP000314294">
    <property type="component" value="Unassembled WGS sequence"/>
</dbReference>
<reference evidence="2 3" key="1">
    <citation type="submission" date="2019-03" db="EMBL/GenBank/DDBJ databases">
        <title>First draft genome of Liparis tanakae, snailfish: a comprehensive survey of snailfish specific genes.</title>
        <authorList>
            <person name="Kim W."/>
            <person name="Song I."/>
            <person name="Jeong J.-H."/>
            <person name="Kim D."/>
            <person name="Kim S."/>
            <person name="Ryu S."/>
            <person name="Song J.Y."/>
            <person name="Lee S.K."/>
        </authorList>
    </citation>
    <scope>NUCLEOTIDE SEQUENCE [LARGE SCALE GENOMIC DNA]</scope>
    <source>
        <tissue evidence="2">Muscle</tissue>
    </source>
</reference>